<dbReference type="EMBL" id="JASBWV010000001">
    <property type="protein sequence ID" value="KAJ9128325.1"/>
    <property type="molecule type" value="Genomic_DNA"/>
</dbReference>
<name>A0ACC2XXN2_9TREE</name>
<comment type="caution">
    <text evidence="1">The sequence shown here is derived from an EMBL/GenBank/DDBJ whole genome shotgun (WGS) entry which is preliminary data.</text>
</comment>
<dbReference type="Proteomes" id="UP001234202">
    <property type="component" value="Unassembled WGS sequence"/>
</dbReference>
<reference evidence="1" key="1">
    <citation type="submission" date="2023-04" db="EMBL/GenBank/DDBJ databases">
        <title>Draft Genome sequencing of Naganishia species isolated from polar environments using Oxford Nanopore Technology.</title>
        <authorList>
            <person name="Leo P."/>
            <person name="Venkateswaran K."/>
        </authorList>
    </citation>
    <scope>NUCLEOTIDE SEQUENCE</scope>
    <source>
        <strain evidence="1">DBVPG 5303</strain>
    </source>
</reference>
<organism evidence="1 2">
    <name type="scientific">Naganishia onofrii</name>
    <dbReference type="NCBI Taxonomy" id="1851511"/>
    <lineage>
        <taxon>Eukaryota</taxon>
        <taxon>Fungi</taxon>
        <taxon>Dikarya</taxon>
        <taxon>Basidiomycota</taxon>
        <taxon>Agaricomycotina</taxon>
        <taxon>Tremellomycetes</taxon>
        <taxon>Filobasidiales</taxon>
        <taxon>Filobasidiaceae</taxon>
        <taxon>Naganishia</taxon>
    </lineage>
</organism>
<gene>
    <name evidence="1" type="ORF">QFC24_000618</name>
</gene>
<accession>A0ACC2XXN2</accession>
<keyword evidence="2" id="KW-1185">Reference proteome</keyword>
<evidence type="ECO:0000313" key="1">
    <source>
        <dbReference type="EMBL" id="KAJ9128325.1"/>
    </source>
</evidence>
<evidence type="ECO:0000313" key="2">
    <source>
        <dbReference type="Proteomes" id="UP001234202"/>
    </source>
</evidence>
<protein>
    <submittedName>
        <fullName evidence="1">Uncharacterized protein</fullName>
    </submittedName>
</protein>
<proteinExistence type="predicted"/>
<sequence>MDYYSTTEASPSMLLEVQNGSQFEFFQSSQLSHASGFVSSSPYRCTDSPSSSSEHLDEDEAMEMMDDDDEEEEQDLSPDRRAQQAEDEFTSDVDRSFNSAMSVSASPCPYPSSNGGIKSIFGTISQRAPAANSNRPFQSPGMAAMAMLGTASSVPSPLYQTENDRENENDDDSDYRHAQVELSPTGQKYAAKRAGMMFASMADVPSFTTKVSMMGSRQPLAQPLKRPTSKDLKQHLGSTARVFGRESAKANTMTGLISTTSSSSTSTSPETKGLMLPPRPPEQGRKDPFGELAMVPVLASSSRISAQAKNARPNSQGSSRRSSANSGYLLFRPSPTRIESAPAVHSSAGSSSTGSPVRRNSKSNMADAMLLDTPLRAGEDKEKLSPLTAFGDLPSESDPDDFGNLFCDSPSAPASRDASLGAMRMAAAAAAAAGGGGAAPKIGLKLSPLGNHSSSPASSVDSPSVARLAPTLRGMEKAISVNAATGGLFGSSARFGINGTRRTQPYKRPQLTTLTINDGGKINSTASALSVLQNSGETLNNGLLSATHIPSPAEGSLRRPNGLSMRRAYSVCDQGNNTNVESFVVNETGPSNASSGRVLSTIETSSSSALQPMIHGGARLTAADAAAAAKPASPFALAFGANEMDGKILPCHRVKEDGLVRITHETLRNLLDGHFDDRMSRFHIIDCRFQYEYSGGHIAGAINVNNTNAVETLLLKQGCGMYNDGGALPVPSRSGEGHEKPTVVVFHCEFSNKRAPAIAKFLRSRDRTLNNDVYPKVHYPELYILEGGYCDFFDKCPEKCEPRAYVPMDDPKHETKRDSDLHDFRKFTRTRSFTYGENQPQAVRPIQPCPRLAFDAASIAANRRAMVEKKENTSESQTQDHDMASPSANLVRARLLTDVQESPGGDSLDGSPCARLLTSTSSSSHLFGSTKTRLLGRAVNRSTFMRTSSYAGPPSRG</sequence>